<dbReference type="Pfam" id="PF14794">
    <property type="entry name" value="DUF4479"/>
    <property type="match status" value="1"/>
</dbReference>
<sequence>MKSLAFYNREGIGDVLLLTNGVTDEDHLIHDSKANVTVILDRTNDQVMGINIHNISNHFTPTGQGHVRLNEEERCLVKNIIKDAGFDIEIEIDQEEKFVVGYVEECIPHEDSDHLNITQTRVSDQEILQIVCGAANITQGQKVLVAKPGAVMPSGAIIWPGELRGVPSRGMICSTRELGLEDIQNDPGIWELPNHFEVGTSLAEVIQSY</sequence>
<dbReference type="RefSeq" id="WP_090290068.1">
    <property type="nucleotide sequence ID" value="NZ_FNCK01000006.1"/>
</dbReference>
<name>A0A1G7TKR5_9LACT</name>
<keyword evidence="2 3" id="KW-0694">RNA-binding</keyword>
<protein>
    <submittedName>
        <fullName evidence="5">tRNA-binding protein</fullName>
    </submittedName>
</protein>
<organism evidence="5 6">
    <name type="scientific">Facklamia miroungae</name>
    <dbReference type="NCBI Taxonomy" id="120956"/>
    <lineage>
        <taxon>Bacteria</taxon>
        <taxon>Bacillati</taxon>
        <taxon>Bacillota</taxon>
        <taxon>Bacilli</taxon>
        <taxon>Lactobacillales</taxon>
        <taxon>Aerococcaceae</taxon>
        <taxon>Facklamia</taxon>
    </lineage>
</organism>
<dbReference type="InterPro" id="IPR033714">
    <property type="entry name" value="tRNA_bind_bactPheRS"/>
</dbReference>
<dbReference type="SUPFAM" id="SSF50249">
    <property type="entry name" value="Nucleic acid-binding proteins"/>
    <property type="match status" value="1"/>
</dbReference>
<dbReference type="GO" id="GO:0000049">
    <property type="term" value="F:tRNA binding"/>
    <property type="evidence" value="ECO:0007669"/>
    <property type="project" value="UniProtKB-UniRule"/>
</dbReference>
<dbReference type="EMBL" id="FNCK01000006">
    <property type="protein sequence ID" value="SDG35927.1"/>
    <property type="molecule type" value="Genomic_DNA"/>
</dbReference>
<reference evidence="5 6" key="1">
    <citation type="submission" date="2016-10" db="EMBL/GenBank/DDBJ databases">
        <authorList>
            <person name="de Groot N.N."/>
        </authorList>
    </citation>
    <scope>NUCLEOTIDE SEQUENCE [LARGE SCALE GENOMIC DNA]</scope>
    <source>
        <strain evidence="5 6">ATCC BAA-466</strain>
    </source>
</reference>
<dbReference type="InterPro" id="IPR012340">
    <property type="entry name" value="NA-bd_OB-fold"/>
</dbReference>
<dbReference type="STRING" id="120956.SAMN05421791_10659"/>
<proteinExistence type="predicted"/>
<dbReference type="Proteomes" id="UP000199708">
    <property type="component" value="Unassembled WGS sequence"/>
</dbReference>
<dbReference type="Pfam" id="PF01588">
    <property type="entry name" value="tRNA_bind"/>
    <property type="match status" value="1"/>
</dbReference>
<evidence type="ECO:0000313" key="5">
    <source>
        <dbReference type="EMBL" id="SDG35927.1"/>
    </source>
</evidence>
<evidence type="ECO:0000256" key="3">
    <source>
        <dbReference type="PROSITE-ProRule" id="PRU00209"/>
    </source>
</evidence>
<dbReference type="OrthoDB" id="9805455at2"/>
<evidence type="ECO:0000259" key="4">
    <source>
        <dbReference type="PROSITE" id="PS50886"/>
    </source>
</evidence>
<gene>
    <name evidence="5" type="ORF">SAMN05421791_10659</name>
</gene>
<feature type="domain" description="TRNA-binding" evidence="4">
    <location>
        <begin position="92"/>
        <end position="203"/>
    </location>
</feature>
<dbReference type="NCBIfam" id="NF045760">
    <property type="entry name" value="YtpR"/>
    <property type="match status" value="1"/>
</dbReference>
<evidence type="ECO:0000313" key="6">
    <source>
        <dbReference type="Proteomes" id="UP000199708"/>
    </source>
</evidence>
<dbReference type="Gene3D" id="3.30.1940.10">
    <property type="entry name" value="YtpR-like"/>
    <property type="match status" value="1"/>
</dbReference>
<dbReference type="InterPro" id="IPR037154">
    <property type="entry name" value="YtpR-like_sf"/>
</dbReference>
<evidence type="ECO:0000256" key="2">
    <source>
        <dbReference type="ARBA" id="ARBA00022884"/>
    </source>
</evidence>
<evidence type="ECO:0000256" key="1">
    <source>
        <dbReference type="ARBA" id="ARBA00022555"/>
    </source>
</evidence>
<dbReference type="InterPro" id="IPR027855">
    <property type="entry name" value="DUF4479"/>
</dbReference>
<dbReference type="PROSITE" id="PS50886">
    <property type="entry name" value="TRBD"/>
    <property type="match status" value="1"/>
</dbReference>
<dbReference type="InterPro" id="IPR002547">
    <property type="entry name" value="tRNA-bd_dom"/>
</dbReference>
<dbReference type="Gene3D" id="2.40.50.140">
    <property type="entry name" value="Nucleic acid-binding proteins"/>
    <property type="match status" value="1"/>
</dbReference>
<keyword evidence="1 3" id="KW-0820">tRNA-binding</keyword>
<dbReference type="CDD" id="cd02796">
    <property type="entry name" value="tRNA_bind_bactPheRS"/>
    <property type="match status" value="1"/>
</dbReference>
<dbReference type="AlphaFoldDB" id="A0A1G7TKR5"/>
<keyword evidence="6" id="KW-1185">Reference proteome</keyword>
<accession>A0A1G7TKR5</accession>
<dbReference type="FunFam" id="2.40.50.140:FF:000045">
    <property type="entry name" value="Phenylalanine--tRNA ligase beta subunit"/>
    <property type="match status" value="1"/>
</dbReference>